<dbReference type="NCBIfam" id="TIGR01633">
    <property type="entry name" value="phi3626_gp14_N"/>
    <property type="match status" value="1"/>
</dbReference>
<dbReference type="Proteomes" id="UP000051813">
    <property type="component" value="Unassembled WGS sequence"/>
</dbReference>
<proteinExistence type="predicted"/>
<dbReference type="PATRIC" id="fig|1423738.3.peg.1673"/>
<dbReference type="Pfam" id="PF05709">
    <property type="entry name" value="Sipho_tail"/>
    <property type="match status" value="1"/>
</dbReference>
<dbReference type="Pfam" id="PF22768">
    <property type="entry name" value="SPP1_Dit"/>
    <property type="match status" value="1"/>
</dbReference>
<dbReference type="OrthoDB" id="2079081at2"/>
<dbReference type="EMBL" id="AYYK01000004">
    <property type="protein sequence ID" value="KRM79469.1"/>
    <property type="molecule type" value="Genomic_DNA"/>
</dbReference>
<dbReference type="InterPro" id="IPR006520">
    <property type="entry name" value="Dit_BPSPP_N"/>
</dbReference>
<reference evidence="3 4" key="1">
    <citation type="journal article" date="2015" name="Genome Announc.">
        <title>Expanding the biotechnology potential of lactobacilli through comparative genomics of 213 strains and associated genera.</title>
        <authorList>
            <person name="Sun Z."/>
            <person name="Harris H.M."/>
            <person name="McCann A."/>
            <person name="Guo C."/>
            <person name="Argimon S."/>
            <person name="Zhang W."/>
            <person name="Yang X."/>
            <person name="Jeffery I.B."/>
            <person name="Cooney J.C."/>
            <person name="Kagawa T.F."/>
            <person name="Liu W."/>
            <person name="Song Y."/>
            <person name="Salvetti E."/>
            <person name="Wrobel A."/>
            <person name="Rasinkangas P."/>
            <person name="Parkhill J."/>
            <person name="Rea M.C."/>
            <person name="O'Sullivan O."/>
            <person name="Ritari J."/>
            <person name="Douillard F.P."/>
            <person name="Paul Ross R."/>
            <person name="Yang R."/>
            <person name="Briner A.E."/>
            <person name="Felis G.E."/>
            <person name="de Vos W.M."/>
            <person name="Barrangou R."/>
            <person name="Klaenhammer T.R."/>
            <person name="Caufield P.W."/>
            <person name="Cui Y."/>
            <person name="Zhang H."/>
            <person name="O'Toole P.W."/>
        </authorList>
    </citation>
    <scope>NUCLEOTIDE SEQUENCE [LARGE SCALE GENOMIC DNA]</scope>
    <source>
        <strain evidence="3 4">DSM 20335</strain>
    </source>
</reference>
<feature type="domain" description="Siphovirus-type tail component RIFT-related" evidence="1">
    <location>
        <begin position="10"/>
        <end position="130"/>
    </location>
</feature>
<gene>
    <name evidence="3" type="ORF">FC84_GL001649</name>
</gene>
<name>A0A0R2BIX2_9LACO</name>
<feature type="domain" description="Siphovirus-type tail component C-terminal" evidence="2">
    <location>
        <begin position="181"/>
        <end position="273"/>
    </location>
</feature>
<sequence length="291" mass="31912">MYEIIYTNADGVQVSFSARPPFVVISKQGFGSVENTITTEKQYGLDGAILVSEQLDTRDLTIKGEAVGISPQDLDMLRKELIGVLNPKVAGTLTYRAFNNEYSIDVLVVKAPEMDDPIKNITETFTATFLALDPYWQDMSVYNSLIPLAVATKKHHFPLEIVANYEFATLKSGEIVPVENNGDVAVGGTFYITLGAEASDPEIYNVLTQQFFRFKGAYPAGTRFKLVTTRGKKEAIMTTPSGVDSNAMPLRDPNSTFLQLEKGNNYFQVKASSGIGNVIVQLDFQPLVGGI</sequence>
<keyword evidence="4" id="KW-1185">Reference proteome</keyword>
<evidence type="ECO:0000259" key="1">
    <source>
        <dbReference type="Pfam" id="PF05709"/>
    </source>
</evidence>
<protein>
    <submittedName>
        <fullName evidence="3">Uncharacterized protein</fullName>
    </submittedName>
</protein>
<dbReference type="STRING" id="1423738.FC84_GL001649"/>
<accession>A0A0R2BIX2</accession>
<evidence type="ECO:0000313" key="4">
    <source>
        <dbReference type="Proteomes" id="UP000051813"/>
    </source>
</evidence>
<comment type="caution">
    <text evidence="3">The sequence shown here is derived from an EMBL/GenBank/DDBJ whole genome shotgun (WGS) entry which is preliminary data.</text>
</comment>
<dbReference type="RefSeq" id="WP_057755788.1">
    <property type="nucleotide sequence ID" value="NZ_AYYK01000004.1"/>
</dbReference>
<evidence type="ECO:0000313" key="3">
    <source>
        <dbReference type="EMBL" id="KRM79469.1"/>
    </source>
</evidence>
<dbReference type="InterPro" id="IPR054738">
    <property type="entry name" value="Siphovirus-type_tail_C"/>
</dbReference>
<dbReference type="AlphaFoldDB" id="A0A0R2BIX2"/>
<organism evidence="3 4">
    <name type="scientific">Lapidilactobacillus dextrinicus DSM 20335</name>
    <dbReference type="NCBI Taxonomy" id="1423738"/>
    <lineage>
        <taxon>Bacteria</taxon>
        <taxon>Bacillati</taxon>
        <taxon>Bacillota</taxon>
        <taxon>Bacilli</taxon>
        <taxon>Lactobacillales</taxon>
        <taxon>Lactobacillaceae</taxon>
        <taxon>Lapidilactobacillus</taxon>
    </lineage>
</organism>
<dbReference type="Gene3D" id="2.40.30.200">
    <property type="match status" value="1"/>
</dbReference>
<evidence type="ECO:0000259" key="2">
    <source>
        <dbReference type="Pfam" id="PF22768"/>
    </source>
</evidence>
<dbReference type="InterPro" id="IPR008841">
    <property type="entry name" value="Siphovirus-type_tail_N"/>
</dbReference>